<dbReference type="GO" id="GO:0005762">
    <property type="term" value="C:mitochondrial large ribosomal subunit"/>
    <property type="evidence" value="ECO:0007669"/>
    <property type="project" value="EnsemblFungi"/>
</dbReference>
<dbReference type="Proteomes" id="UP000186594">
    <property type="component" value="Unassembled WGS sequence"/>
</dbReference>
<accession>A0A1U7LN60</accession>
<dbReference type="GO" id="GO:0017148">
    <property type="term" value="P:negative regulation of translation"/>
    <property type="evidence" value="ECO:0007669"/>
    <property type="project" value="TreeGrafter"/>
</dbReference>
<dbReference type="GO" id="GO:0003735">
    <property type="term" value="F:structural constituent of ribosome"/>
    <property type="evidence" value="ECO:0007669"/>
    <property type="project" value="EnsemblFungi"/>
</dbReference>
<keyword evidence="2 4" id="KW-0689">Ribosomal protein</keyword>
<dbReference type="GO" id="GO:0006412">
    <property type="term" value="P:translation"/>
    <property type="evidence" value="ECO:0007669"/>
    <property type="project" value="InterPro"/>
</dbReference>
<dbReference type="PANTHER" id="PTHR11545:SF2">
    <property type="entry name" value="LARGE RIBOSOMAL SUBUNIT PROTEIN UL13M"/>
    <property type="match status" value="1"/>
</dbReference>
<dbReference type="NCBIfam" id="TIGR01066">
    <property type="entry name" value="rplM_bact"/>
    <property type="match status" value="1"/>
</dbReference>
<name>A0A1U7LN60_NEOID</name>
<dbReference type="EMBL" id="LXFE01001045">
    <property type="protein sequence ID" value="OLL23982.1"/>
    <property type="molecule type" value="Genomic_DNA"/>
</dbReference>
<evidence type="ECO:0000313" key="5">
    <source>
        <dbReference type="Proteomes" id="UP000186594"/>
    </source>
</evidence>
<dbReference type="InterPro" id="IPR005822">
    <property type="entry name" value="Ribosomal_uL13"/>
</dbReference>
<evidence type="ECO:0000313" key="4">
    <source>
        <dbReference type="EMBL" id="OLL23982.1"/>
    </source>
</evidence>
<dbReference type="CDD" id="cd00392">
    <property type="entry name" value="Ribosomal_L13"/>
    <property type="match status" value="1"/>
</dbReference>
<reference evidence="4 5" key="1">
    <citation type="submission" date="2016-04" db="EMBL/GenBank/DDBJ databases">
        <title>Evolutionary innovation and constraint leading to complex multicellularity in the Ascomycota.</title>
        <authorList>
            <person name="Cisse O."/>
            <person name="Nguyen A."/>
            <person name="Hewitt D.A."/>
            <person name="Jedd G."/>
            <person name="Stajich J.E."/>
        </authorList>
    </citation>
    <scope>NUCLEOTIDE SEQUENCE [LARGE SCALE GENOMIC DNA]</scope>
    <source>
        <strain evidence="4 5">DAH-3</strain>
    </source>
</reference>
<dbReference type="PANTHER" id="PTHR11545">
    <property type="entry name" value="RIBOSOMAL PROTEIN L13"/>
    <property type="match status" value="1"/>
</dbReference>
<sequence>MSQNVGRTALAFSRVWHHCDASNRILGRMACSIAMTLMGKHKPIFEQGNDCGDYVVVTNCANFTTTGRKQKQKMYYSHSTKPGSLKQILMSELIIKKGGGEVIRKAVSGMLPKNRLRQVRLARLKTFEDEAHPYRKNLVRWYEGLPDDIPIHPGIIRNFSSYVPLNSNIVEKYIT</sequence>
<dbReference type="GO" id="GO:0003729">
    <property type="term" value="F:mRNA binding"/>
    <property type="evidence" value="ECO:0007669"/>
    <property type="project" value="TreeGrafter"/>
</dbReference>
<comment type="caution">
    <text evidence="4">The sequence shown here is derived from an EMBL/GenBank/DDBJ whole genome shotgun (WGS) entry which is preliminary data.</text>
</comment>
<comment type="similarity">
    <text evidence="1">Belongs to the universal ribosomal protein uL13 family.</text>
</comment>
<dbReference type="HAMAP" id="MF_01366">
    <property type="entry name" value="Ribosomal_uL13"/>
    <property type="match status" value="1"/>
</dbReference>
<dbReference type="SUPFAM" id="SSF52161">
    <property type="entry name" value="Ribosomal protein L13"/>
    <property type="match status" value="1"/>
</dbReference>
<dbReference type="Gene3D" id="3.90.1180.10">
    <property type="entry name" value="Ribosomal protein L13"/>
    <property type="match status" value="1"/>
</dbReference>
<gene>
    <name evidence="4" type="ORF">NEOLI_002215</name>
</gene>
<evidence type="ECO:0000256" key="1">
    <source>
        <dbReference type="ARBA" id="ARBA00006227"/>
    </source>
</evidence>
<protein>
    <submittedName>
        <fullName evidence="4">54S ribosomal protein L23, mitochondrial</fullName>
    </submittedName>
</protein>
<dbReference type="InterPro" id="IPR005823">
    <property type="entry name" value="Ribosomal_uL13_bac-type"/>
</dbReference>
<dbReference type="InterPro" id="IPR036899">
    <property type="entry name" value="Ribosomal_uL13_sf"/>
</dbReference>
<evidence type="ECO:0000256" key="2">
    <source>
        <dbReference type="ARBA" id="ARBA00022980"/>
    </source>
</evidence>
<keyword evidence="3" id="KW-0687">Ribonucleoprotein</keyword>
<dbReference type="OrthoDB" id="274622at2759"/>
<keyword evidence="5" id="KW-1185">Reference proteome</keyword>
<proteinExistence type="inferred from homology"/>
<organism evidence="4 5">
    <name type="scientific">Neolecta irregularis (strain DAH-3)</name>
    <dbReference type="NCBI Taxonomy" id="1198029"/>
    <lineage>
        <taxon>Eukaryota</taxon>
        <taxon>Fungi</taxon>
        <taxon>Dikarya</taxon>
        <taxon>Ascomycota</taxon>
        <taxon>Taphrinomycotina</taxon>
        <taxon>Neolectales</taxon>
        <taxon>Neolectaceae</taxon>
        <taxon>Neolecta</taxon>
    </lineage>
</organism>
<dbReference type="OMA" id="HKPIYTP"/>
<dbReference type="STRING" id="1198029.A0A1U7LN60"/>
<dbReference type="Pfam" id="PF00572">
    <property type="entry name" value="Ribosomal_L13"/>
    <property type="match status" value="1"/>
</dbReference>
<dbReference type="AlphaFoldDB" id="A0A1U7LN60"/>
<evidence type="ECO:0000256" key="3">
    <source>
        <dbReference type="ARBA" id="ARBA00023274"/>
    </source>
</evidence>